<dbReference type="Pfam" id="PF00356">
    <property type="entry name" value="LacI"/>
    <property type="match status" value="1"/>
</dbReference>
<dbReference type="InterPro" id="IPR010982">
    <property type="entry name" value="Lambda_DNA-bd_dom_sf"/>
</dbReference>
<dbReference type="GO" id="GO:0000976">
    <property type="term" value="F:transcription cis-regulatory region binding"/>
    <property type="evidence" value="ECO:0007669"/>
    <property type="project" value="TreeGrafter"/>
</dbReference>
<dbReference type="CDD" id="cd06267">
    <property type="entry name" value="PBP1_LacI_sugar_binding-like"/>
    <property type="match status" value="1"/>
</dbReference>
<keyword evidence="2" id="KW-0238">DNA-binding</keyword>
<evidence type="ECO:0000256" key="1">
    <source>
        <dbReference type="ARBA" id="ARBA00023015"/>
    </source>
</evidence>
<evidence type="ECO:0000313" key="5">
    <source>
        <dbReference type="EMBL" id="RXG16477.1"/>
    </source>
</evidence>
<comment type="caution">
    <text evidence="5">The sequence shown here is derived from an EMBL/GenBank/DDBJ whole genome shotgun (WGS) entry which is preliminary data.</text>
</comment>
<dbReference type="PANTHER" id="PTHR30146">
    <property type="entry name" value="LACI-RELATED TRANSCRIPTIONAL REPRESSOR"/>
    <property type="match status" value="1"/>
</dbReference>
<evidence type="ECO:0000313" key="6">
    <source>
        <dbReference type="Proteomes" id="UP000289821"/>
    </source>
</evidence>
<dbReference type="SUPFAM" id="SSF47413">
    <property type="entry name" value="lambda repressor-like DNA-binding domains"/>
    <property type="match status" value="1"/>
</dbReference>
<evidence type="ECO:0000256" key="3">
    <source>
        <dbReference type="ARBA" id="ARBA00023163"/>
    </source>
</evidence>
<dbReference type="InterPro" id="IPR001761">
    <property type="entry name" value="Peripla_BP/Lac1_sug-bd_dom"/>
</dbReference>
<dbReference type="CDD" id="cd01392">
    <property type="entry name" value="HTH_LacI"/>
    <property type="match status" value="1"/>
</dbReference>
<organism evidence="5 6">
    <name type="scientific">Leeuwenhoekiella aestuarii</name>
    <dbReference type="NCBI Taxonomy" id="2249426"/>
    <lineage>
        <taxon>Bacteria</taxon>
        <taxon>Pseudomonadati</taxon>
        <taxon>Bacteroidota</taxon>
        <taxon>Flavobacteriia</taxon>
        <taxon>Flavobacteriales</taxon>
        <taxon>Flavobacteriaceae</taxon>
        <taxon>Leeuwenhoekiella</taxon>
    </lineage>
</organism>
<dbReference type="AlphaFoldDB" id="A0A4Q0NW50"/>
<name>A0A4Q0NW50_9FLAO</name>
<dbReference type="Proteomes" id="UP000289821">
    <property type="component" value="Unassembled WGS sequence"/>
</dbReference>
<dbReference type="InterPro" id="IPR000843">
    <property type="entry name" value="HTH_LacI"/>
</dbReference>
<feature type="domain" description="HTH lacI-type" evidence="4">
    <location>
        <begin position="7"/>
        <end position="61"/>
    </location>
</feature>
<protein>
    <submittedName>
        <fullName evidence="5">LacI family transcriptional regulator</fullName>
    </submittedName>
</protein>
<dbReference type="SMART" id="SM00354">
    <property type="entry name" value="HTH_LACI"/>
    <property type="match status" value="1"/>
</dbReference>
<dbReference type="Gene3D" id="1.10.260.40">
    <property type="entry name" value="lambda repressor-like DNA-binding domains"/>
    <property type="match status" value="1"/>
</dbReference>
<dbReference type="Pfam" id="PF00532">
    <property type="entry name" value="Peripla_BP_1"/>
    <property type="match status" value="1"/>
</dbReference>
<evidence type="ECO:0000256" key="2">
    <source>
        <dbReference type="ARBA" id="ARBA00023125"/>
    </source>
</evidence>
<keyword evidence="1" id="KW-0805">Transcription regulation</keyword>
<dbReference type="GO" id="GO:0003700">
    <property type="term" value="F:DNA-binding transcription factor activity"/>
    <property type="evidence" value="ECO:0007669"/>
    <property type="project" value="TreeGrafter"/>
</dbReference>
<dbReference type="SUPFAM" id="SSF53822">
    <property type="entry name" value="Periplasmic binding protein-like I"/>
    <property type="match status" value="1"/>
</dbReference>
<accession>A0A4Q0NW50</accession>
<dbReference type="RefSeq" id="WP_128760161.1">
    <property type="nucleotide sequence ID" value="NZ_QOVI01000002.1"/>
</dbReference>
<keyword evidence="6" id="KW-1185">Reference proteome</keyword>
<dbReference type="PROSITE" id="PS50932">
    <property type="entry name" value="HTH_LACI_2"/>
    <property type="match status" value="1"/>
</dbReference>
<dbReference type="EMBL" id="QOVI01000002">
    <property type="protein sequence ID" value="RXG16477.1"/>
    <property type="molecule type" value="Genomic_DNA"/>
</dbReference>
<evidence type="ECO:0000259" key="4">
    <source>
        <dbReference type="PROSITE" id="PS50932"/>
    </source>
</evidence>
<dbReference type="OrthoDB" id="9768806at2"/>
<reference evidence="5 6" key="1">
    <citation type="submission" date="2018-07" db="EMBL/GenBank/DDBJ databases">
        <title>Leeuwenhoekiella genomics.</title>
        <authorList>
            <person name="Tahon G."/>
            <person name="Willems A."/>
        </authorList>
    </citation>
    <scope>NUCLEOTIDE SEQUENCE [LARGE SCALE GENOMIC DNA]</scope>
    <source>
        <strain evidence="5 6">R-50232</strain>
    </source>
</reference>
<gene>
    <name evidence="5" type="ORF">DSM04_10250</name>
</gene>
<dbReference type="InterPro" id="IPR028082">
    <property type="entry name" value="Peripla_BP_I"/>
</dbReference>
<sequence length="346" mass="38727">MRQKEKVTIYDISKKLNISAATVSRALNNSNRVSLKTKELVLKTAKDLNYQQNTLALALKSGRTFNVGVVVPYINHTFFASVIRGIEEELEPKGYHVIICQSHENVENEAKQIKALLNTHIDGIFISVSKTTEDIKHIEAVRDEGVPLIFFDRKKDISGVSSVTINDYEGAFAATEHLIKQGYTKIAHIGGDPKLQIYKHRYDGYIAALKVNNITVDESRILEVSSTVEAGIAAVQDLLNKKTEFDAIFSASDYVALGAMRELRSRDFKIPQDVGIVGFSNEPFTKYLERPLTTVGQTPVLMGQIAAQVFLEQIKEKNKSVQVEKRVVLMPELYERETSLKKGSTH</sequence>
<proteinExistence type="predicted"/>
<keyword evidence="3" id="KW-0804">Transcription</keyword>
<dbReference type="PANTHER" id="PTHR30146:SF109">
    <property type="entry name" value="HTH-TYPE TRANSCRIPTIONAL REGULATOR GALS"/>
    <property type="match status" value="1"/>
</dbReference>
<dbReference type="Gene3D" id="3.40.50.2300">
    <property type="match status" value="2"/>
</dbReference>